<dbReference type="SMART" id="SM00355">
    <property type="entry name" value="ZnF_C2H2"/>
    <property type="match status" value="9"/>
</dbReference>
<feature type="binding site" evidence="9">
    <location>
        <position position="10"/>
    </location>
    <ligand>
        <name>Zn(2+)</name>
        <dbReference type="ChEBI" id="CHEBI:29105"/>
    </ligand>
</feature>
<dbReference type="InterPro" id="IPR013087">
    <property type="entry name" value="Znf_C2H2_type"/>
</dbReference>
<sequence length="696" mass="79856">MAGTRSCRLCGHSTDDLVEIYGEQGLAADYARKILTPDDALPKAICWMCSQQLDTFHRFHEKINEIQHRLLGGEVYPQYVIQDHHRLGEEEFHIVEHIAEEEEEAEPEPEEIVPIVVEQEDEEQEGQTVPKEAELEEREEEEETMIELIPSNQQEDSFLMVKSEPANEQKEQLGVREVQEVEDTQVQVYEIRKSTRKKTSKLEAEETRVGSEGEDDEEIHLKQKTVKKRNTQQIKQEVNKSARRSSPRRAKPKQSTVKKEYGDESEGESGDEFPARDSDNEEWPAAETMEKFPSKVLNDDGLLIVKGKRLEEMINRFYNLQCDLCKENPARFKVLPDLLQHYKTLHKQEGYVLCCQSKFTRYPAIIMHLARHLQPDAFKCDLCGYMVTRPRFLAAHRQTHLPEDQKPYACEHCPKRFCWKRALLVHSNQHKAPGERMVYECATCEKTYDTPGGLSAHKKNVHKTPNAPKISHVCEICANRFATSSGLKEHMTTIHQPREQGQLQCSVCSKWLMNARCLKVHMQLHSEVDLFCELCPYKTKKLSLLKRHSVTQHSEARPFPCDHCDCTFKHKRALTIHTKLKHTASSAEPVDKSPFKCNFCERKFRSSTNFYTHRKNHHPEELAAMKEQQEAERKLQRIRAGVEPDDVPGAHESTMVTTNPDGTRIITISSGAFGEPQSLIVLNITDGALCAEGGGE</sequence>
<name>B0X5B2_CULQU</name>
<dbReference type="Gene3D" id="3.40.1800.20">
    <property type="match status" value="1"/>
</dbReference>
<evidence type="ECO:0000256" key="1">
    <source>
        <dbReference type="ARBA" id="ARBA00004123"/>
    </source>
</evidence>
<feature type="compositionally biased region" description="Basic residues" evidence="10">
    <location>
        <begin position="241"/>
        <end position="252"/>
    </location>
</feature>
<dbReference type="SMART" id="SM00868">
    <property type="entry name" value="zf-AD"/>
    <property type="match status" value="2"/>
</dbReference>
<dbReference type="PANTHER" id="PTHR24399:SF23">
    <property type="entry name" value="C2H2-TYPE DOMAIN-CONTAINING PROTEIN"/>
    <property type="match status" value="1"/>
</dbReference>
<gene>
    <name evidence="14" type="primary">6047831</name>
    <name evidence="13" type="ORF">CpipJ_CPIJ014589</name>
</gene>
<feature type="domain" description="C2H2-type" evidence="11">
    <location>
        <begin position="559"/>
        <end position="587"/>
    </location>
</feature>
<evidence type="ECO:0000313" key="15">
    <source>
        <dbReference type="Proteomes" id="UP000002320"/>
    </source>
</evidence>
<accession>B0X5B2</accession>
<dbReference type="EnsemblMetazoa" id="CPIJ014589-RA">
    <property type="protein sequence ID" value="CPIJ014589-PA"/>
    <property type="gene ID" value="CPIJ014589"/>
</dbReference>
<dbReference type="SUPFAM" id="SSF57716">
    <property type="entry name" value="Glucocorticoid receptor-like (DNA-binding domain)"/>
    <property type="match status" value="1"/>
</dbReference>
<feature type="domain" description="C2H2-type" evidence="11">
    <location>
        <begin position="439"/>
        <end position="467"/>
    </location>
</feature>
<feature type="domain" description="C2H2-type" evidence="11">
    <location>
        <begin position="472"/>
        <end position="500"/>
    </location>
</feature>
<dbReference type="VEuPathDB" id="VectorBase:CPIJ014589"/>
<dbReference type="HOGENOM" id="CLU_002678_94_13_1"/>
<evidence type="ECO:0000256" key="4">
    <source>
        <dbReference type="ARBA" id="ARBA00022833"/>
    </source>
</evidence>
<dbReference type="PANTHER" id="PTHR24399">
    <property type="entry name" value="ZINC FINGER AND BTB DOMAIN-CONTAINING"/>
    <property type="match status" value="1"/>
</dbReference>
<evidence type="ECO:0000256" key="5">
    <source>
        <dbReference type="ARBA" id="ARBA00023015"/>
    </source>
</evidence>
<feature type="binding site" evidence="9">
    <location>
        <position position="46"/>
    </location>
    <ligand>
        <name>Zn(2+)</name>
        <dbReference type="ChEBI" id="CHEBI:29105"/>
    </ligand>
</feature>
<dbReference type="Proteomes" id="UP000002320">
    <property type="component" value="Unassembled WGS sequence"/>
</dbReference>
<dbReference type="Gene3D" id="3.30.160.60">
    <property type="entry name" value="Classic Zinc Finger"/>
    <property type="match status" value="5"/>
</dbReference>
<keyword evidence="5" id="KW-0805">Transcription regulation</keyword>
<reference evidence="14" key="2">
    <citation type="submission" date="2021-02" db="UniProtKB">
        <authorList>
            <consortium name="EnsemblMetazoa"/>
        </authorList>
    </citation>
    <scope>IDENTIFICATION</scope>
    <source>
        <strain evidence="14">JHB</strain>
    </source>
</reference>
<feature type="domain" description="C2H2-type" evidence="11">
    <location>
        <begin position="378"/>
        <end position="405"/>
    </location>
</feature>
<dbReference type="GO" id="GO:0008270">
    <property type="term" value="F:zinc ion binding"/>
    <property type="evidence" value="ECO:0007669"/>
    <property type="project" value="UniProtKB-UniRule"/>
</dbReference>
<feature type="compositionally biased region" description="Basic and acidic residues" evidence="10">
    <location>
        <begin position="200"/>
        <end position="211"/>
    </location>
</feature>
<evidence type="ECO:0000259" key="12">
    <source>
        <dbReference type="PROSITE" id="PS51915"/>
    </source>
</evidence>
<dbReference type="PROSITE" id="PS50157">
    <property type="entry name" value="ZINC_FINGER_C2H2_2"/>
    <property type="match status" value="6"/>
</dbReference>
<dbReference type="InParanoid" id="B0X5B2"/>
<protein>
    <recommendedName>
        <fullName evidence="16">Transcription factor grauzone</fullName>
    </recommendedName>
</protein>
<dbReference type="eggNOG" id="KOG1721">
    <property type="taxonomic scope" value="Eukaryota"/>
</dbReference>
<keyword evidence="7" id="KW-0539">Nucleus</keyword>
<dbReference type="PROSITE" id="PS00028">
    <property type="entry name" value="ZINC_FINGER_C2H2_1"/>
    <property type="match status" value="7"/>
</dbReference>
<evidence type="ECO:0000256" key="9">
    <source>
        <dbReference type="PROSITE-ProRule" id="PRU01263"/>
    </source>
</evidence>
<dbReference type="KEGG" id="cqu:CpipJ_CPIJ014589"/>
<keyword evidence="6" id="KW-0804">Transcription</keyword>
<reference evidence="13" key="1">
    <citation type="submission" date="2007-03" db="EMBL/GenBank/DDBJ databases">
        <title>Annotation of Culex pipiens quinquefasciatus.</title>
        <authorList>
            <consortium name="The Broad Institute Genome Sequencing Platform"/>
            <person name="Atkinson P.W."/>
            <person name="Hemingway J."/>
            <person name="Christensen B.M."/>
            <person name="Higgs S."/>
            <person name="Kodira C."/>
            <person name="Hannick L."/>
            <person name="Megy K."/>
            <person name="O'Leary S."/>
            <person name="Pearson M."/>
            <person name="Haas B.J."/>
            <person name="Mauceli E."/>
            <person name="Wortman J.R."/>
            <person name="Lee N.H."/>
            <person name="Guigo R."/>
            <person name="Stanke M."/>
            <person name="Alvarado L."/>
            <person name="Amedeo P."/>
            <person name="Antoine C.H."/>
            <person name="Arensburger P."/>
            <person name="Bidwell S.L."/>
            <person name="Crawford M."/>
            <person name="Camaro F."/>
            <person name="Devon K."/>
            <person name="Engels R."/>
            <person name="Hammond M."/>
            <person name="Howarth C."/>
            <person name="Koehrsen M."/>
            <person name="Lawson D."/>
            <person name="Montgomery P."/>
            <person name="Nene V."/>
            <person name="Nusbaum C."/>
            <person name="Puiu D."/>
            <person name="Romero-Severson J."/>
            <person name="Severson D.W."/>
            <person name="Shumway M."/>
            <person name="Sisk P."/>
            <person name="Stolte C."/>
            <person name="Zeng Q."/>
            <person name="Eisenstadt E."/>
            <person name="Fraser-Liggett C."/>
            <person name="Strausberg R."/>
            <person name="Galagan J."/>
            <person name="Birren B."/>
            <person name="Collins F.H."/>
        </authorList>
    </citation>
    <scope>NUCLEOTIDE SEQUENCE [LARGE SCALE GENOMIC DNA]</scope>
    <source>
        <strain evidence="13">JHB</strain>
    </source>
</reference>
<keyword evidence="3" id="KW-0677">Repeat</keyword>
<dbReference type="Pfam" id="PF07776">
    <property type="entry name" value="zf-AD"/>
    <property type="match status" value="1"/>
</dbReference>
<feature type="region of interest" description="Disordered" evidence="10">
    <location>
        <begin position="643"/>
        <end position="662"/>
    </location>
</feature>
<feature type="binding site" evidence="9">
    <location>
        <position position="7"/>
    </location>
    <ligand>
        <name>Zn(2+)</name>
        <dbReference type="ChEBI" id="CHEBI:29105"/>
    </ligand>
</feature>
<dbReference type="InterPro" id="IPR012934">
    <property type="entry name" value="Znf_AD"/>
</dbReference>
<comment type="subcellular location">
    <subcellularLocation>
        <location evidence="1">Nucleus</location>
    </subcellularLocation>
</comment>
<dbReference type="InterPro" id="IPR036236">
    <property type="entry name" value="Znf_C2H2_sf"/>
</dbReference>
<dbReference type="SUPFAM" id="SSF57667">
    <property type="entry name" value="beta-beta-alpha zinc fingers"/>
    <property type="match status" value="5"/>
</dbReference>
<keyword evidence="4 9" id="KW-0862">Zinc</keyword>
<evidence type="ECO:0000313" key="14">
    <source>
        <dbReference type="EnsemblMetazoa" id="CPIJ014589-PA"/>
    </source>
</evidence>
<dbReference type="Pfam" id="PF00096">
    <property type="entry name" value="zf-C2H2"/>
    <property type="match status" value="1"/>
</dbReference>
<evidence type="ECO:0008006" key="16">
    <source>
        <dbReference type="Google" id="ProtNLM"/>
    </source>
</evidence>
<evidence type="ECO:0000256" key="10">
    <source>
        <dbReference type="SAM" id="MobiDB-lite"/>
    </source>
</evidence>
<dbReference type="AlphaFoldDB" id="B0X5B2"/>
<feature type="domain" description="C2H2-type" evidence="11">
    <location>
        <begin position="408"/>
        <end position="435"/>
    </location>
</feature>
<evidence type="ECO:0000259" key="11">
    <source>
        <dbReference type="PROSITE" id="PS50157"/>
    </source>
</evidence>
<dbReference type="GO" id="GO:0005654">
    <property type="term" value="C:nucleoplasm"/>
    <property type="evidence" value="ECO:0007669"/>
    <property type="project" value="TreeGrafter"/>
</dbReference>
<keyword evidence="15" id="KW-1185">Reference proteome</keyword>
<feature type="binding site" evidence="9">
    <location>
        <position position="49"/>
    </location>
    <ligand>
        <name>Zn(2+)</name>
        <dbReference type="ChEBI" id="CHEBI:29105"/>
    </ligand>
</feature>
<evidence type="ECO:0000256" key="7">
    <source>
        <dbReference type="ARBA" id="ARBA00023242"/>
    </source>
</evidence>
<dbReference type="EMBL" id="DS232374">
    <property type="protein sequence ID" value="EDS40797.1"/>
    <property type="molecule type" value="Genomic_DNA"/>
</dbReference>
<dbReference type="PROSITE" id="PS51915">
    <property type="entry name" value="ZAD"/>
    <property type="match status" value="1"/>
</dbReference>
<feature type="region of interest" description="Disordered" evidence="10">
    <location>
        <begin position="119"/>
        <end position="145"/>
    </location>
</feature>
<dbReference type="GO" id="GO:0000978">
    <property type="term" value="F:RNA polymerase II cis-regulatory region sequence-specific DNA binding"/>
    <property type="evidence" value="ECO:0007669"/>
    <property type="project" value="TreeGrafter"/>
</dbReference>
<feature type="compositionally biased region" description="Basic and acidic residues" evidence="10">
    <location>
        <begin position="165"/>
        <end position="179"/>
    </location>
</feature>
<feature type="region of interest" description="Disordered" evidence="10">
    <location>
        <begin position="163"/>
        <end position="290"/>
    </location>
</feature>
<evidence type="ECO:0000313" key="13">
    <source>
        <dbReference type="EMBL" id="EDS40797.1"/>
    </source>
</evidence>
<evidence type="ECO:0000256" key="8">
    <source>
        <dbReference type="PROSITE-ProRule" id="PRU00042"/>
    </source>
</evidence>
<keyword evidence="2 9" id="KW-0479">Metal-binding</keyword>
<dbReference type="GO" id="GO:0001227">
    <property type="term" value="F:DNA-binding transcription repressor activity, RNA polymerase II-specific"/>
    <property type="evidence" value="ECO:0007669"/>
    <property type="project" value="TreeGrafter"/>
</dbReference>
<feature type="compositionally biased region" description="Acidic residues" evidence="10">
    <location>
        <begin position="134"/>
        <end position="145"/>
    </location>
</feature>
<organism>
    <name type="scientific">Culex quinquefasciatus</name>
    <name type="common">Southern house mosquito</name>
    <name type="synonym">Culex pungens</name>
    <dbReference type="NCBI Taxonomy" id="7176"/>
    <lineage>
        <taxon>Eukaryota</taxon>
        <taxon>Metazoa</taxon>
        <taxon>Ecdysozoa</taxon>
        <taxon>Arthropoda</taxon>
        <taxon>Hexapoda</taxon>
        <taxon>Insecta</taxon>
        <taxon>Pterygota</taxon>
        <taxon>Neoptera</taxon>
        <taxon>Endopterygota</taxon>
        <taxon>Diptera</taxon>
        <taxon>Nematocera</taxon>
        <taxon>Culicoidea</taxon>
        <taxon>Culicidae</taxon>
        <taxon>Culicinae</taxon>
        <taxon>Culicini</taxon>
        <taxon>Culex</taxon>
        <taxon>Culex</taxon>
    </lineage>
</organism>
<evidence type="ECO:0000256" key="3">
    <source>
        <dbReference type="ARBA" id="ARBA00022737"/>
    </source>
</evidence>
<evidence type="ECO:0000256" key="6">
    <source>
        <dbReference type="ARBA" id="ARBA00023163"/>
    </source>
</evidence>
<evidence type="ECO:0000256" key="2">
    <source>
        <dbReference type="ARBA" id="ARBA00022723"/>
    </source>
</evidence>
<proteinExistence type="predicted"/>
<feature type="domain" description="C2H2-type" evidence="11">
    <location>
        <begin position="595"/>
        <end position="622"/>
    </location>
</feature>
<dbReference type="OMA" id="SFTHQTT"/>
<feature type="domain" description="ZAD" evidence="12">
    <location>
        <begin position="5"/>
        <end position="73"/>
    </location>
</feature>
<dbReference type="VEuPathDB" id="VectorBase:CQUJHB015630"/>
<dbReference type="OrthoDB" id="3565419at2759"/>
<keyword evidence="8" id="KW-0863">Zinc-finger</keyword>